<proteinExistence type="predicted"/>
<accession>A0ABR6WG46</accession>
<dbReference type="Proteomes" id="UP000700732">
    <property type="component" value="Unassembled WGS sequence"/>
</dbReference>
<protein>
    <recommendedName>
        <fullName evidence="1">Transposase IS701-like DDE domain-containing protein</fullName>
    </recommendedName>
</protein>
<evidence type="ECO:0000259" key="1">
    <source>
        <dbReference type="Pfam" id="PF13546"/>
    </source>
</evidence>
<gene>
    <name evidence="2" type="ORF">FH603_5840</name>
</gene>
<comment type="caution">
    <text evidence="2">The sequence shown here is derived from an EMBL/GenBank/DDBJ whole genome shotgun (WGS) entry which is preliminary data.</text>
</comment>
<name>A0ABR6WG46_9BACT</name>
<reference evidence="2 3" key="1">
    <citation type="submission" date="2019-06" db="EMBL/GenBank/DDBJ databases">
        <title>Spirosoma utsteinense sp. nov. isolated from Antarctic ice-free soils.</title>
        <authorList>
            <person name="Tahon G."/>
        </authorList>
    </citation>
    <scope>NUCLEOTIDE SEQUENCE [LARGE SCALE GENOMIC DNA]</scope>
    <source>
        <strain evidence="2 3">LMG 31447</strain>
    </source>
</reference>
<sequence length="446" mass="50192">MPTFPAAFQTLILPYAALFCKRVFTHAQLLPAGAILTPGKRTVTAALRIMGLAQHKAFHKYHRLLSHANWSALAASRLLLQQIVRLQADNQPIVVGIDETLERRWGHKIKARGIYRDAVRSSGSHFVKCSGLRWMSVMLLVKIPWADRIWALPFLTALAPSKGFYEDKKRQHKPLTEWAIGLLKLVKRWMGERKVIAVGDSGYAVLELLHQLSGQVALISRLRLDAALYEPAPPAAASKKGRKPLKGNRLPTLQAVSDDSKTAWQQATITDWYGGQTQQVSYCSQTAIWYHTGKPPVAIRWVLVKWQGKVAAFLCNDVTIDAVSILGYFVRRWSMETTFALVRAHLGVENQRQWSNKAISRTTPVLFGLFSLIVLLADELARQGLLEGQSSSWYHKSHLTFSDTLGCVRRHFWRQMHFQTSASGTDVVKLSAHQFSLWENALAWAA</sequence>
<dbReference type="RefSeq" id="WP_186742581.1">
    <property type="nucleotide sequence ID" value="NZ_VFIA01000113.1"/>
</dbReference>
<feature type="domain" description="Transposase IS701-like DDE" evidence="1">
    <location>
        <begin position="26"/>
        <end position="270"/>
    </location>
</feature>
<evidence type="ECO:0000313" key="2">
    <source>
        <dbReference type="EMBL" id="MBC3795304.1"/>
    </source>
</evidence>
<dbReference type="InterPro" id="IPR038721">
    <property type="entry name" value="IS701-like_DDE_dom"/>
</dbReference>
<dbReference type="Pfam" id="PF13546">
    <property type="entry name" value="DDE_5"/>
    <property type="match status" value="1"/>
</dbReference>
<dbReference type="InterPro" id="IPR012337">
    <property type="entry name" value="RNaseH-like_sf"/>
</dbReference>
<keyword evidence="3" id="KW-1185">Reference proteome</keyword>
<dbReference type="EMBL" id="VFIA01000113">
    <property type="protein sequence ID" value="MBC3795304.1"/>
    <property type="molecule type" value="Genomic_DNA"/>
</dbReference>
<evidence type="ECO:0000313" key="3">
    <source>
        <dbReference type="Proteomes" id="UP000700732"/>
    </source>
</evidence>
<organism evidence="2 3">
    <name type="scientific">Spirosoma utsteinense</name>
    <dbReference type="NCBI Taxonomy" id="2585773"/>
    <lineage>
        <taxon>Bacteria</taxon>
        <taxon>Pseudomonadati</taxon>
        <taxon>Bacteroidota</taxon>
        <taxon>Cytophagia</taxon>
        <taxon>Cytophagales</taxon>
        <taxon>Cytophagaceae</taxon>
        <taxon>Spirosoma</taxon>
    </lineage>
</organism>
<dbReference type="SUPFAM" id="SSF53098">
    <property type="entry name" value="Ribonuclease H-like"/>
    <property type="match status" value="1"/>
</dbReference>